<keyword evidence="2 5" id="KW-0812">Transmembrane</keyword>
<gene>
    <name evidence="6" type="ORF">EDD58_101595</name>
</gene>
<dbReference type="PANTHER" id="PTHR43847">
    <property type="entry name" value="BLL3993 PROTEIN"/>
    <property type="match status" value="1"/>
</dbReference>
<evidence type="ECO:0000313" key="7">
    <source>
        <dbReference type="Proteomes" id="UP000294937"/>
    </source>
</evidence>
<evidence type="ECO:0000256" key="3">
    <source>
        <dbReference type="ARBA" id="ARBA00022989"/>
    </source>
</evidence>
<dbReference type="GO" id="GO:0004671">
    <property type="term" value="F:protein C-terminal S-isoprenylcysteine carboxyl O-methyltransferase activity"/>
    <property type="evidence" value="ECO:0007669"/>
    <property type="project" value="InterPro"/>
</dbReference>
<dbReference type="GO" id="GO:0016020">
    <property type="term" value="C:membrane"/>
    <property type="evidence" value="ECO:0007669"/>
    <property type="project" value="UniProtKB-SubCell"/>
</dbReference>
<keyword evidence="7" id="KW-1185">Reference proteome</keyword>
<evidence type="ECO:0000256" key="1">
    <source>
        <dbReference type="ARBA" id="ARBA00004141"/>
    </source>
</evidence>
<dbReference type="InterPro" id="IPR052527">
    <property type="entry name" value="Metal_cation-efflux_comp"/>
</dbReference>
<dbReference type="EMBL" id="SMAG01000001">
    <property type="protein sequence ID" value="TCS96948.1"/>
    <property type="molecule type" value="Genomic_DNA"/>
</dbReference>
<evidence type="ECO:0000256" key="2">
    <source>
        <dbReference type="ARBA" id="ARBA00022692"/>
    </source>
</evidence>
<dbReference type="AlphaFoldDB" id="A0A4R3LCB6"/>
<dbReference type="Pfam" id="PF04140">
    <property type="entry name" value="ICMT"/>
    <property type="match status" value="1"/>
</dbReference>
<dbReference type="Proteomes" id="UP000294937">
    <property type="component" value="Unassembled WGS sequence"/>
</dbReference>
<keyword evidence="4 5" id="KW-0472">Membrane</keyword>
<sequence length="188" mass="22234">MQMSGWLFLWLAVIVQRVYELYLAKKNERWLKLKGGFEVGRKHYPMIWITHVLFFAGILLEVLLGAQVPAWVGFPLALFLLTQVLRIWCIRSLGRYWNTKIWIVPQSSLQMKGPYRYLRHPNYLVVMLEVLVFPLIFGAYWTALSISILNTYVLLAIRIPIEEKALLTYTSYQESMGEKKRFFPFLLR</sequence>
<keyword evidence="3 5" id="KW-1133">Transmembrane helix</keyword>
<feature type="transmembrane region" description="Helical" evidence="5">
    <location>
        <begin position="121"/>
        <end position="141"/>
    </location>
</feature>
<comment type="caution">
    <text evidence="6">The sequence shown here is derived from an EMBL/GenBank/DDBJ whole genome shotgun (WGS) entry which is preliminary data.</text>
</comment>
<feature type="transmembrane region" description="Helical" evidence="5">
    <location>
        <begin position="6"/>
        <end position="24"/>
    </location>
</feature>
<feature type="transmembrane region" description="Helical" evidence="5">
    <location>
        <begin position="45"/>
        <end position="64"/>
    </location>
</feature>
<protein>
    <submittedName>
        <fullName evidence="6">15-methylpalmitoyl-4-hydroxy-2-pyrone 4-O-methyltransferase</fullName>
    </submittedName>
</protein>
<keyword evidence="6" id="KW-0808">Transferase</keyword>
<comment type="subcellular location">
    <subcellularLocation>
        <location evidence="1">Membrane</location>
        <topology evidence="1">Multi-pass membrane protein</topology>
    </subcellularLocation>
</comment>
<feature type="transmembrane region" description="Helical" evidence="5">
    <location>
        <begin position="70"/>
        <end position="89"/>
    </location>
</feature>
<organism evidence="6 7">
    <name type="scientific">Hazenella coriacea</name>
    <dbReference type="NCBI Taxonomy" id="1179467"/>
    <lineage>
        <taxon>Bacteria</taxon>
        <taxon>Bacillati</taxon>
        <taxon>Bacillota</taxon>
        <taxon>Bacilli</taxon>
        <taxon>Bacillales</taxon>
        <taxon>Thermoactinomycetaceae</taxon>
        <taxon>Hazenella</taxon>
    </lineage>
</organism>
<accession>A0A4R3LCB6</accession>
<dbReference type="GO" id="GO:0032259">
    <property type="term" value="P:methylation"/>
    <property type="evidence" value="ECO:0007669"/>
    <property type="project" value="UniProtKB-KW"/>
</dbReference>
<keyword evidence="6" id="KW-0489">Methyltransferase</keyword>
<reference evidence="6 7" key="1">
    <citation type="submission" date="2019-03" db="EMBL/GenBank/DDBJ databases">
        <title>Genomic Encyclopedia of Type Strains, Phase IV (KMG-IV): sequencing the most valuable type-strain genomes for metagenomic binning, comparative biology and taxonomic classification.</title>
        <authorList>
            <person name="Goeker M."/>
        </authorList>
    </citation>
    <scope>NUCLEOTIDE SEQUENCE [LARGE SCALE GENOMIC DNA]</scope>
    <source>
        <strain evidence="6 7">DSM 45707</strain>
    </source>
</reference>
<dbReference type="RefSeq" id="WP_243648629.1">
    <property type="nucleotide sequence ID" value="NZ_SMAG01000001.1"/>
</dbReference>
<evidence type="ECO:0000256" key="5">
    <source>
        <dbReference type="SAM" id="Phobius"/>
    </source>
</evidence>
<name>A0A4R3LCB6_9BACL</name>
<dbReference type="Gene3D" id="1.20.120.1630">
    <property type="match status" value="1"/>
</dbReference>
<proteinExistence type="predicted"/>
<dbReference type="InterPro" id="IPR007269">
    <property type="entry name" value="ICMT_MeTrfase"/>
</dbReference>
<evidence type="ECO:0000313" key="6">
    <source>
        <dbReference type="EMBL" id="TCS96948.1"/>
    </source>
</evidence>
<evidence type="ECO:0000256" key="4">
    <source>
        <dbReference type="ARBA" id="ARBA00023136"/>
    </source>
</evidence>
<dbReference type="PANTHER" id="PTHR43847:SF1">
    <property type="entry name" value="BLL3993 PROTEIN"/>
    <property type="match status" value="1"/>
</dbReference>